<reference evidence="10" key="1">
    <citation type="journal article" date="2011" name="PLoS ONE">
        <title>A deep insight into the sialotranscriptome of the gulf coast tick, Amblyomma maculatum.</title>
        <authorList>
            <person name="Karim S."/>
            <person name="Singh P."/>
            <person name="Ribeiro J.M."/>
        </authorList>
    </citation>
    <scope>NUCLEOTIDE SEQUENCE</scope>
    <source>
        <tissue evidence="10">Salivary gland</tissue>
    </source>
</reference>
<dbReference type="GO" id="GO:0008270">
    <property type="term" value="F:zinc ion binding"/>
    <property type="evidence" value="ECO:0007669"/>
    <property type="project" value="UniProtKB-KW"/>
</dbReference>
<dbReference type="InterPro" id="IPR026254">
    <property type="entry name" value="RNF31-like"/>
</dbReference>
<keyword evidence="4 7" id="KW-0863">Zinc-finger</keyword>
<dbReference type="PANTHER" id="PTHR16004:SF2">
    <property type="entry name" value="E3 UBIQUITIN-PROTEIN LIGASE LUBEL"/>
    <property type="match status" value="1"/>
</dbReference>
<dbReference type="GO" id="GO:0070530">
    <property type="term" value="F:K63-linked polyubiquitin modification-dependent protein binding"/>
    <property type="evidence" value="ECO:0007669"/>
    <property type="project" value="TreeGrafter"/>
</dbReference>
<dbReference type="PROSITE" id="PS51873">
    <property type="entry name" value="TRIAD"/>
    <property type="match status" value="1"/>
</dbReference>
<dbReference type="Gene3D" id="3.30.40.10">
    <property type="entry name" value="Zinc/RING finger domain, C3HC4 (zinc finger)"/>
    <property type="match status" value="1"/>
</dbReference>
<evidence type="ECO:0000256" key="3">
    <source>
        <dbReference type="ARBA" id="ARBA00022737"/>
    </source>
</evidence>
<keyword evidence="2" id="KW-0479">Metal-binding</keyword>
<dbReference type="InterPro" id="IPR044066">
    <property type="entry name" value="TRIAD_supradom"/>
</dbReference>
<dbReference type="InterPro" id="IPR018957">
    <property type="entry name" value="Znf_C3HC4_RING-type"/>
</dbReference>
<dbReference type="AlphaFoldDB" id="G3MTQ2"/>
<dbReference type="GO" id="GO:1990450">
    <property type="term" value="F:linear polyubiquitin binding"/>
    <property type="evidence" value="ECO:0007669"/>
    <property type="project" value="TreeGrafter"/>
</dbReference>
<evidence type="ECO:0000256" key="6">
    <source>
        <dbReference type="ARBA" id="ARBA00022833"/>
    </source>
</evidence>
<dbReference type="InterPro" id="IPR041031">
    <property type="entry name" value="RNF31_C"/>
</dbReference>
<dbReference type="Pfam" id="PF00097">
    <property type="entry name" value="zf-C3HC4"/>
    <property type="match status" value="1"/>
</dbReference>
<dbReference type="InterPro" id="IPR002867">
    <property type="entry name" value="IBR_dom"/>
</dbReference>
<evidence type="ECO:0000259" key="9">
    <source>
        <dbReference type="PROSITE" id="PS51873"/>
    </source>
</evidence>
<dbReference type="PANTHER" id="PTHR16004">
    <property type="entry name" value="RING FINGER PROTEIN 31-RELATED"/>
    <property type="match status" value="1"/>
</dbReference>
<keyword evidence="5" id="KW-0833">Ubl conjugation pathway</keyword>
<dbReference type="SMART" id="SM00647">
    <property type="entry name" value="IBR"/>
    <property type="match status" value="2"/>
</dbReference>
<organism evidence="10">
    <name type="scientific">Amblyomma maculatum</name>
    <name type="common">Gulf Coast tick</name>
    <dbReference type="NCBI Taxonomy" id="34609"/>
    <lineage>
        <taxon>Eukaryota</taxon>
        <taxon>Metazoa</taxon>
        <taxon>Ecdysozoa</taxon>
        <taxon>Arthropoda</taxon>
        <taxon>Chelicerata</taxon>
        <taxon>Arachnida</taxon>
        <taxon>Acari</taxon>
        <taxon>Parasitiformes</taxon>
        <taxon>Ixodida</taxon>
        <taxon>Ixodoidea</taxon>
        <taxon>Ixodidae</taxon>
        <taxon>Amblyomminae</taxon>
        <taxon>Amblyomma</taxon>
    </lineage>
</organism>
<accession>G3MTQ2</accession>
<keyword evidence="6" id="KW-0862">Zinc</keyword>
<protein>
    <recommendedName>
        <fullName evidence="11">RING-type domain-containing protein</fullName>
    </recommendedName>
</protein>
<keyword evidence="3" id="KW-0677">Repeat</keyword>
<dbReference type="InterPro" id="IPR013083">
    <property type="entry name" value="Znf_RING/FYVE/PHD"/>
</dbReference>
<evidence type="ECO:0000256" key="2">
    <source>
        <dbReference type="ARBA" id="ARBA00022723"/>
    </source>
</evidence>
<evidence type="ECO:0000259" key="8">
    <source>
        <dbReference type="PROSITE" id="PS50089"/>
    </source>
</evidence>
<dbReference type="EMBL" id="JO845254">
    <property type="protein sequence ID" value="AEO36870.1"/>
    <property type="molecule type" value="mRNA"/>
</dbReference>
<feature type="domain" description="RING-type" evidence="8">
    <location>
        <begin position="79"/>
        <end position="126"/>
    </location>
</feature>
<evidence type="ECO:0000256" key="1">
    <source>
        <dbReference type="ARBA" id="ARBA00022679"/>
    </source>
</evidence>
<dbReference type="InterPro" id="IPR001841">
    <property type="entry name" value="Znf_RING"/>
</dbReference>
<dbReference type="GO" id="GO:0097039">
    <property type="term" value="P:protein linear polyubiquitination"/>
    <property type="evidence" value="ECO:0007669"/>
    <property type="project" value="TreeGrafter"/>
</dbReference>
<keyword evidence="1" id="KW-0808">Transferase</keyword>
<sequence length="400" mass="45758">MALSKEVTNGQLQKMAGLIMEEAREFVCNEQVRNVDEGIMAALLMKMGSGVDEALFAARAEKSIACALRFLSSVHFEECIVCAAMFPEPDLNQNVLRPCEHKACANCLKTHFRNGAERGELSCPDCGHKIVQHENIRLLKLVFGDEYDDFDTQLLNRSIERQREYTYCVNEKCHGMFYVPEGLKKLICPFCKSIACAECKNKWRREHDGRSCEEFKKWKAENDPDDPEFKTQDLIRKTAIECPRCQTKYFKAKGGCAHFTCGNCKREFCECCKTEFWRGEACGRAACKNKGMHGHHPRNCFFYTRDYSHDELIGLLKNASVGVDEEIPAADSTSTCSVNVTNEEFHDSQCGQPVLKGRKCEKHYKEYLCDAIFANRVDVLSLMNNDKLEEELRKMTRMCR</sequence>
<evidence type="ECO:0000313" key="10">
    <source>
        <dbReference type="EMBL" id="AEO36870.1"/>
    </source>
</evidence>
<dbReference type="GO" id="GO:0061630">
    <property type="term" value="F:ubiquitin protein ligase activity"/>
    <property type="evidence" value="ECO:0007669"/>
    <property type="project" value="TreeGrafter"/>
</dbReference>
<dbReference type="PROSITE" id="PS50089">
    <property type="entry name" value="ZF_RING_2"/>
    <property type="match status" value="1"/>
</dbReference>
<evidence type="ECO:0008006" key="11">
    <source>
        <dbReference type="Google" id="ProtNLM"/>
    </source>
</evidence>
<dbReference type="GO" id="GO:0071797">
    <property type="term" value="C:LUBAC complex"/>
    <property type="evidence" value="ECO:0007669"/>
    <property type="project" value="InterPro"/>
</dbReference>
<proteinExistence type="evidence at transcript level"/>
<dbReference type="Pfam" id="PF18091">
    <property type="entry name" value="E3_UbLigase_RBR"/>
    <property type="match status" value="1"/>
</dbReference>
<evidence type="ECO:0000256" key="5">
    <source>
        <dbReference type="ARBA" id="ARBA00022786"/>
    </source>
</evidence>
<dbReference type="Pfam" id="PF01485">
    <property type="entry name" value="IBR"/>
    <property type="match status" value="1"/>
</dbReference>
<dbReference type="SUPFAM" id="SSF57850">
    <property type="entry name" value="RING/U-box"/>
    <property type="match status" value="3"/>
</dbReference>
<feature type="domain" description="RING-type" evidence="9">
    <location>
        <begin position="75"/>
        <end position="291"/>
    </location>
</feature>
<name>G3MTQ2_AMBMU</name>
<dbReference type="Pfam" id="PF22191">
    <property type="entry name" value="IBR_1"/>
    <property type="match status" value="1"/>
</dbReference>
<dbReference type="GO" id="GO:0036435">
    <property type="term" value="F:K48-linked polyubiquitin modification-dependent protein binding"/>
    <property type="evidence" value="ECO:0007669"/>
    <property type="project" value="TreeGrafter"/>
</dbReference>
<evidence type="ECO:0000256" key="7">
    <source>
        <dbReference type="PROSITE-ProRule" id="PRU00175"/>
    </source>
</evidence>
<evidence type="ECO:0000256" key="4">
    <source>
        <dbReference type="ARBA" id="ARBA00022771"/>
    </source>
</evidence>